<keyword evidence="11" id="KW-1185">Reference proteome</keyword>
<reference evidence="10" key="3">
    <citation type="submission" date="2025-09" db="UniProtKB">
        <authorList>
            <consortium name="Ensembl"/>
        </authorList>
    </citation>
    <scope>IDENTIFICATION</scope>
    <source>
        <strain evidence="10">Thoroughbred</strain>
    </source>
</reference>
<evidence type="ECO:0000256" key="7">
    <source>
        <dbReference type="ARBA" id="ARBA00039004"/>
    </source>
</evidence>
<protein>
    <recommendedName>
        <fullName evidence="7">hypoxia-inducible factor-proline dioxygenase</fullName>
        <ecNumber evidence="7">1.14.11.29</ecNumber>
    </recommendedName>
</protein>
<evidence type="ECO:0000256" key="8">
    <source>
        <dbReference type="ARBA" id="ARBA00049134"/>
    </source>
</evidence>
<keyword evidence="3" id="KW-0847">Vitamin C</keyword>
<gene>
    <name evidence="10" type="primary">EGLN1</name>
</gene>
<keyword evidence="6" id="KW-0408">Iron</keyword>
<dbReference type="GeneTree" id="ENSGT00940000155704"/>
<evidence type="ECO:0000256" key="1">
    <source>
        <dbReference type="ARBA" id="ARBA00001961"/>
    </source>
</evidence>
<dbReference type="InterPro" id="IPR006620">
    <property type="entry name" value="Pro_4_hyd_alph"/>
</dbReference>
<dbReference type="EC" id="1.14.11.29" evidence="7"/>
<dbReference type="AlphaFoldDB" id="A0A9L0TH21"/>
<evidence type="ECO:0000313" key="10">
    <source>
        <dbReference type="Ensembl" id="ENSECAP00000085889.1"/>
    </source>
</evidence>
<dbReference type="GO" id="GO:0031418">
    <property type="term" value="F:L-ascorbic acid binding"/>
    <property type="evidence" value="ECO:0007669"/>
    <property type="project" value="UniProtKB-KW"/>
</dbReference>
<dbReference type="SMART" id="SM00702">
    <property type="entry name" value="P4Hc"/>
    <property type="match status" value="1"/>
</dbReference>
<comment type="cofactor">
    <cofactor evidence="1">
        <name>L-ascorbate</name>
        <dbReference type="ChEBI" id="CHEBI:38290"/>
    </cofactor>
</comment>
<comment type="catalytic activity">
    <reaction evidence="8">
        <text>L-prolyl-[hypoxia-inducible factor alpha subunit] + 2-oxoglutarate + O2 = trans-4-hydroxy-L-prolyl-[hypoxia-inducible factor alpha subunit] + succinate + CO2</text>
        <dbReference type="Rhea" id="RHEA:48400"/>
        <dbReference type="Rhea" id="RHEA-COMP:12093"/>
        <dbReference type="Rhea" id="RHEA-COMP:12094"/>
        <dbReference type="ChEBI" id="CHEBI:15379"/>
        <dbReference type="ChEBI" id="CHEBI:16526"/>
        <dbReference type="ChEBI" id="CHEBI:16810"/>
        <dbReference type="ChEBI" id="CHEBI:30031"/>
        <dbReference type="ChEBI" id="CHEBI:50342"/>
        <dbReference type="ChEBI" id="CHEBI:61965"/>
        <dbReference type="EC" id="1.14.11.29"/>
    </reaction>
</comment>
<evidence type="ECO:0000256" key="4">
    <source>
        <dbReference type="ARBA" id="ARBA00022964"/>
    </source>
</evidence>
<keyword evidence="5" id="KW-0560">Oxidoreductase</keyword>
<dbReference type="Proteomes" id="UP000002281">
    <property type="component" value="Chromosome 1"/>
</dbReference>
<dbReference type="GO" id="GO:0160082">
    <property type="term" value="F:hypoxia-inducible factor-proline dioxygenase activity"/>
    <property type="evidence" value="ECO:0007669"/>
    <property type="project" value="UniProtKB-EC"/>
</dbReference>
<feature type="domain" description="Fe2OG dioxygenase" evidence="9">
    <location>
        <begin position="81"/>
        <end position="183"/>
    </location>
</feature>
<dbReference type="InterPro" id="IPR051559">
    <property type="entry name" value="HIF_prolyl_hydroxylases"/>
</dbReference>
<dbReference type="InterPro" id="IPR005123">
    <property type="entry name" value="Oxoglu/Fe-dep_dioxygenase_dom"/>
</dbReference>
<keyword evidence="2" id="KW-0479">Metal-binding</keyword>
<dbReference type="Gene3D" id="2.60.120.620">
    <property type="entry name" value="q2cbj1_9rhob like domain"/>
    <property type="match status" value="1"/>
</dbReference>
<organism evidence="10 11">
    <name type="scientific">Equus caballus</name>
    <name type="common">Horse</name>
    <dbReference type="NCBI Taxonomy" id="9796"/>
    <lineage>
        <taxon>Eukaryota</taxon>
        <taxon>Metazoa</taxon>
        <taxon>Chordata</taxon>
        <taxon>Craniata</taxon>
        <taxon>Vertebrata</taxon>
        <taxon>Euteleostomi</taxon>
        <taxon>Mammalia</taxon>
        <taxon>Eutheria</taxon>
        <taxon>Laurasiatheria</taxon>
        <taxon>Perissodactyla</taxon>
        <taxon>Equidae</taxon>
        <taxon>Equus</taxon>
    </lineage>
</organism>
<proteinExistence type="predicted"/>
<dbReference type="GO" id="GO:0005506">
    <property type="term" value="F:iron ion binding"/>
    <property type="evidence" value="ECO:0007669"/>
    <property type="project" value="InterPro"/>
</dbReference>
<sequence length="217" mass="24631">MKKANTQQTLVDKLSQLVCGRVETGTQASELLIQRICCQTGPSCPPLGTFGHLVQRAHWKLWEELEVIRAGRLRKTKNVKGILGRRKNAMVACYPGNGTGYVRHVDNPNGDGRCVTCIYYLNKDWDAKVSGGILRIFPEGKAQFADIEPKFDRLLFFWSDRRNPHEVQPAYATRYAITVWYFDADERARAKVKYLTGEKGVRVELNKPSDSITKDVL</sequence>
<evidence type="ECO:0000259" key="9">
    <source>
        <dbReference type="PROSITE" id="PS51471"/>
    </source>
</evidence>
<evidence type="ECO:0000256" key="2">
    <source>
        <dbReference type="ARBA" id="ARBA00022723"/>
    </source>
</evidence>
<dbReference type="Ensembl" id="ENSECAT00000074045.2">
    <property type="protein sequence ID" value="ENSECAP00000085889.1"/>
    <property type="gene ID" value="ENSECAG00000021704.3"/>
</dbReference>
<reference evidence="10" key="2">
    <citation type="submission" date="2025-08" db="UniProtKB">
        <authorList>
            <consortium name="Ensembl"/>
        </authorList>
    </citation>
    <scope>IDENTIFICATION</scope>
    <source>
        <strain evidence="10">Thoroughbred</strain>
    </source>
</reference>
<dbReference type="InterPro" id="IPR044862">
    <property type="entry name" value="Pro_4_hyd_alph_FE2OG_OXY"/>
</dbReference>
<accession>A0A9L0TH21</accession>
<dbReference type="PANTHER" id="PTHR12907:SF4">
    <property type="entry name" value="EGL NINE HOMOLOG 1"/>
    <property type="match status" value="1"/>
</dbReference>
<evidence type="ECO:0000256" key="6">
    <source>
        <dbReference type="ARBA" id="ARBA00023004"/>
    </source>
</evidence>
<evidence type="ECO:0000313" key="11">
    <source>
        <dbReference type="Proteomes" id="UP000002281"/>
    </source>
</evidence>
<name>A0A9L0TH21_HORSE</name>
<dbReference type="PROSITE" id="PS51471">
    <property type="entry name" value="FE2OG_OXY"/>
    <property type="match status" value="1"/>
</dbReference>
<evidence type="ECO:0000256" key="3">
    <source>
        <dbReference type="ARBA" id="ARBA00022896"/>
    </source>
</evidence>
<keyword evidence="4" id="KW-0223">Dioxygenase</keyword>
<reference evidence="10 11" key="1">
    <citation type="journal article" date="2009" name="Science">
        <title>Genome sequence, comparative analysis, and population genetics of the domestic horse.</title>
        <authorList>
            <consortium name="Broad Institute Genome Sequencing Platform"/>
            <consortium name="Broad Institute Whole Genome Assembly Team"/>
            <person name="Wade C.M."/>
            <person name="Giulotto E."/>
            <person name="Sigurdsson S."/>
            <person name="Zoli M."/>
            <person name="Gnerre S."/>
            <person name="Imsland F."/>
            <person name="Lear T.L."/>
            <person name="Adelson D.L."/>
            <person name="Bailey E."/>
            <person name="Bellone R.R."/>
            <person name="Bloecker H."/>
            <person name="Distl O."/>
            <person name="Edgar R.C."/>
            <person name="Garber M."/>
            <person name="Leeb T."/>
            <person name="Mauceli E."/>
            <person name="MacLeod J.N."/>
            <person name="Penedo M.C.T."/>
            <person name="Raison J.M."/>
            <person name="Sharpe T."/>
            <person name="Vogel J."/>
            <person name="Andersson L."/>
            <person name="Antczak D.F."/>
            <person name="Biagi T."/>
            <person name="Binns M.M."/>
            <person name="Chowdhary B.P."/>
            <person name="Coleman S.J."/>
            <person name="Della Valle G."/>
            <person name="Fryc S."/>
            <person name="Guerin G."/>
            <person name="Hasegawa T."/>
            <person name="Hill E.W."/>
            <person name="Jurka J."/>
            <person name="Kiialainen A."/>
            <person name="Lindgren G."/>
            <person name="Liu J."/>
            <person name="Magnani E."/>
            <person name="Mickelson J.R."/>
            <person name="Murray J."/>
            <person name="Nergadze S.G."/>
            <person name="Onofrio R."/>
            <person name="Pedroni S."/>
            <person name="Piras M.F."/>
            <person name="Raudsepp T."/>
            <person name="Rocchi M."/>
            <person name="Roeed K.H."/>
            <person name="Ryder O.A."/>
            <person name="Searle S."/>
            <person name="Skow L."/>
            <person name="Swinburne J.E."/>
            <person name="Syvaenen A.C."/>
            <person name="Tozaki T."/>
            <person name="Valberg S.J."/>
            <person name="Vaudin M."/>
            <person name="White J.R."/>
            <person name="Zody M.C."/>
            <person name="Lander E.S."/>
            <person name="Lindblad-Toh K."/>
        </authorList>
    </citation>
    <scope>NUCLEOTIDE SEQUENCE [LARGE SCALE GENOMIC DNA]</scope>
    <source>
        <strain evidence="10 11">Thoroughbred</strain>
    </source>
</reference>
<evidence type="ECO:0000256" key="5">
    <source>
        <dbReference type="ARBA" id="ARBA00023002"/>
    </source>
</evidence>
<dbReference type="Pfam" id="PF13640">
    <property type="entry name" value="2OG-FeII_Oxy_3"/>
    <property type="match status" value="1"/>
</dbReference>
<dbReference type="PANTHER" id="PTHR12907">
    <property type="entry name" value="EGL NINE HOMOLOG-RELATED"/>
    <property type="match status" value="1"/>
</dbReference>